<dbReference type="InterPro" id="IPR029052">
    <property type="entry name" value="Metallo-depent_PP-like"/>
</dbReference>
<dbReference type="NCBIfam" id="NF006988">
    <property type="entry name" value="PRK09453.1"/>
    <property type="match status" value="1"/>
</dbReference>
<evidence type="ECO:0000313" key="5">
    <source>
        <dbReference type="Proteomes" id="UP001232493"/>
    </source>
</evidence>
<dbReference type="Pfam" id="PF12850">
    <property type="entry name" value="Metallophos_2"/>
    <property type="match status" value="1"/>
</dbReference>
<evidence type="ECO:0000256" key="1">
    <source>
        <dbReference type="ARBA" id="ARBA00008950"/>
    </source>
</evidence>
<reference evidence="4 5" key="1">
    <citation type="submission" date="2021-02" db="EMBL/GenBank/DDBJ databases">
        <title>Characterization of Marinitoga sp. nov. str. BP5-C20A.</title>
        <authorList>
            <person name="Erauso G."/>
            <person name="Postec A."/>
        </authorList>
    </citation>
    <scope>NUCLEOTIDE SEQUENCE [LARGE SCALE GENOMIC DNA]</scope>
    <source>
        <strain evidence="4 5">BP5-C20A</strain>
    </source>
</reference>
<dbReference type="PANTHER" id="PTHR11124">
    <property type="entry name" value="VACUOLAR SORTING PROTEIN VPS29"/>
    <property type="match status" value="1"/>
</dbReference>
<dbReference type="NCBIfam" id="TIGR00040">
    <property type="entry name" value="yfcE"/>
    <property type="match status" value="1"/>
</dbReference>
<keyword evidence="4" id="KW-0378">Hydrolase</keyword>
<dbReference type="SUPFAM" id="SSF56300">
    <property type="entry name" value="Metallo-dependent phosphatases"/>
    <property type="match status" value="1"/>
</dbReference>
<keyword evidence="2" id="KW-0479">Metal-binding</keyword>
<dbReference type="EMBL" id="CP069362">
    <property type="protein sequence ID" value="WGS64197.1"/>
    <property type="molecule type" value="Genomic_DNA"/>
</dbReference>
<comment type="cofactor">
    <cofactor evidence="2">
        <name>a divalent metal cation</name>
        <dbReference type="ChEBI" id="CHEBI:60240"/>
    </cofactor>
</comment>
<dbReference type="CDD" id="cd00841">
    <property type="entry name" value="MPP_YfcE"/>
    <property type="match status" value="1"/>
</dbReference>
<dbReference type="InterPro" id="IPR000979">
    <property type="entry name" value="Phosphodiesterase_MJ0936/Vps29"/>
</dbReference>
<dbReference type="RefSeq" id="WP_280997650.1">
    <property type="nucleotide sequence ID" value="NZ_CP069362.1"/>
</dbReference>
<dbReference type="EC" id="3.1.4.-" evidence="2"/>
<dbReference type="InterPro" id="IPR041802">
    <property type="entry name" value="MPP_YfcE"/>
</dbReference>
<dbReference type="InterPro" id="IPR024654">
    <property type="entry name" value="Calcineurin-like_PHP_lpxH"/>
</dbReference>
<dbReference type="Proteomes" id="UP001232493">
    <property type="component" value="Chromosome"/>
</dbReference>
<keyword evidence="5" id="KW-1185">Reference proteome</keyword>
<accession>A0ABY8PNJ3</accession>
<name>A0ABY8PNJ3_9BACT</name>
<dbReference type="GO" id="GO:0016787">
    <property type="term" value="F:hydrolase activity"/>
    <property type="evidence" value="ECO:0007669"/>
    <property type="project" value="UniProtKB-KW"/>
</dbReference>
<protein>
    <recommendedName>
        <fullName evidence="2">Phosphoesterase</fullName>
        <ecNumber evidence="2">3.1.4.-</ecNumber>
    </recommendedName>
</protein>
<sequence length="185" mass="21552">MKLGILSDTHGSLFYFKKAFNYLKDVDRIIHLGDYLYHGPRNPLPEGYNPMKLAELLKNFKKRTFITGNCDSPIDLKLVNIPEPTPYVVESYGPYNFFFTHGWDPNLEDSISLAKKYKCQYLIHGHTHISKYKEQNGLIIINPGSVSIPKENTPHSILIIDILENKINFKFIDIIKDEIYKHIYY</sequence>
<dbReference type="Gene3D" id="3.60.21.10">
    <property type="match status" value="1"/>
</dbReference>
<feature type="domain" description="Calcineurin-like phosphoesterase" evidence="3">
    <location>
        <begin position="1"/>
        <end position="163"/>
    </location>
</feature>
<proteinExistence type="inferred from homology"/>
<comment type="similarity">
    <text evidence="1 2">Belongs to the metallophosphoesterase superfamily. YfcE family.</text>
</comment>
<evidence type="ECO:0000313" key="4">
    <source>
        <dbReference type="EMBL" id="WGS64197.1"/>
    </source>
</evidence>
<evidence type="ECO:0000259" key="3">
    <source>
        <dbReference type="Pfam" id="PF12850"/>
    </source>
</evidence>
<gene>
    <name evidence="4" type="primary">yfcE</name>
    <name evidence="4" type="ORF">JRV97_07385</name>
</gene>
<evidence type="ECO:0000256" key="2">
    <source>
        <dbReference type="RuleBase" id="RU362039"/>
    </source>
</evidence>
<organism evidence="4 5">
    <name type="scientific">Marinitoga aeolica</name>
    <dbReference type="NCBI Taxonomy" id="2809031"/>
    <lineage>
        <taxon>Bacteria</taxon>
        <taxon>Thermotogati</taxon>
        <taxon>Thermotogota</taxon>
        <taxon>Thermotogae</taxon>
        <taxon>Petrotogales</taxon>
        <taxon>Petrotogaceae</taxon>
        <taxon>Marinitoga</taxon>
    </lineage>
</organism>